<dbReference type="InterPro" id="IPR051208">
    <property type="entry name" value="Class-I_Fumarase/Tartrate_DH"/>
</dbReference>
<evidence type="ECO:0000259" key="7">
    <source>
        <dbReference type="Pfam" id="PF05681"/>
    </source>
</evidence>
<keyword evidence="9" id="KW-1185">Reference proteome</keyword>
<evidence type="ECO:0000256" key="1">
    <source>
        <dbReference type="ARBA" id="ARBA00008876"/>
    </source>
</evidence>
<comment type="similarity">
    <text evidence="1">Belongs to the class-I fumarase family.</text>
</comment>
<dbReference type="InterPro" id="IPR004646">
    <property type="entry name" value="Fe-S_hydro-lyase_TtdA-typ_cat"/>
</dbReference>
<dbReference type="Proteomes" id="UP001198242">
    <property type="component" value="Unassembled WGS sequence"/>
</dbReference>
<reference evidence="8 9" key="1">
    <citation type="submission" date="2021-10" db="EMBL/GenBank/DDBJ databases">
        <title>Anaerobic single-cell dispensing facilitates the cultivation of human gut bacteria.</title>
        <authorList>
            <person name="Afrizal A."/>
        </authorList>
    </citation>
    <scope>NUCLEOTIDE SEQUENCE [LARGE SCALE GENOMIC DNA]</scope>
    <source>
        <strain evidence="8 9">CLA-AA-H232</strain>
    </source>
</reference>
<comment type="caution">
    <text evidence="8">The sequence shown here is derived from an EMBL/GenBank/DDBJ whole genome shotgun (WGS) entry which is preliminary data.</text>
</comment>
<dbReference type="EMBL" id="JAJEQM010000006">
    <property type="protein sequence ID" value="MCC2210278.1"/>
    <property type="molecule type" value="Genomic_DNA"/>
</dbReference>
<sequence>MRIINSNDIAEVVKGMCIKANCHINKDIKSALSNSVKTEKSDISKGVIENLLKNAEIADSKEVPICQDTGMAVFFIEIGNEVFVEGDTITDAVNKGVSMGYTDGYLRKSVVRDPLDRVNTKDNTPAVIYYDFVKGDKIKITFAPKGFGSENKSRLKMLNPSDGINGVIDFVIETVKKAGANPCPPMIIGVGIGGTMDKAAQIAKKALTRDIDVPNANPFYAELEKTLLERINKLGIGPQGMGGTTTALAVNVETFPTHIAGLPVAVNVNCHATRHTVEII</sequence>
<proteinExistence type="inferred from homology"/>
<keyword evidence="4" id="KW-0408">Iron</keyword>
<dbReference type="GO" id="GO:0051539">
    <property type="term" value="F:4 iron, 4 sulfur cluster binding"/>
    <property type="evidence" value="ECO:0007669"/>
    <property type="project" value="UniProtKB-KW"/>
</dbReference>
<evidence type="ECO:0000256" key="6">
    <source>
        <dbReference type="ARBA" id="ARBA00023239"/>
    </source>
</evidence>
<dbReference type="EC" id="4.2.1.2" evidence="8"/>
<dbReference type="AlphaFoldDB" id="A0AAE3J8X9"/>
<evidence type="ECO:0000256" key="5">
    <source>
        <dbReference type="ARBA" id="ARBA00023014"/>
    </source>
</evidence>
<keyword evidence="3" id="KW-0479">Metal-binding</keyword>
<accession>A0AAE3J8X9</accession>
<dbReference type="GO" id="GO:0046872">
    <property type="term" value="F:metal ion binding"/>
    <property type="evidence" value="ECO:0007669"/>
    <property type="project" value="UniProtKB-KW"/>
</dbReference>
<evidence type="ECO:0000256" key="4">
    <source>
        <dbReference type="ARBA" id="ARBA00023004"/>
    </source>
</evidence>
<name>A0AAE3J8X9_9FIRM</name>
<keyword evidence="5" id="KW-0411">Iron-sulfur</keyword>
<evidence type="ECO:0000313" key="8">
    <source>
        <dbReference type="EMBL" id="MCC2210278.1"/>
    </source>
</evidence>
<gene>
    <name evidence="8" type="ORF">LKE05_05670</name>
</gene>
<evidence type="ECO:0000256" key="2">
    <source>
        <dbReference type="ARBA" id="ARBA00022485"/>
    </source>
</evidence>
<evidence type="ECO:0000256" key="3">
    <source>
        <dbReference type="ARBA" id="ARBA00022723"/>
    </source>
</evidence>
<dbReference type="GO" id="GO:0004333">
    <property type="term" value="F:fumarate hydratase activity"/>
    <property type="evidence" value="ECO:0007669"/>
    <property type="project" value="UniProtKB-EC"/>
</dbReference>
<evidence type="ECO:0000313" key="9">
    <source>
        <dbReference type="Proteomes" id="UP001198242"/>
    </source>
</evidence>
<keyword evidence="6 8" id="KW-0456">Lyase</keyword>
<dbReference type="NCBIfam" id="NF004885">
    <property type="entry name" value="PRK06246.1"/>
    <property type="match status" value="1"/>
</dbReference>
<dbReference type="Pfam" id="PF05681">
    <property type="entry name" value="Fumerase"/>
    <property type="match status" value="1"/>
</dbReference>
<dbReference type="NCBIfam" id="TIGR00722">
    <property type="entry name" value="ttdA_fumA_fumB"/>
    <property type="match status" value="1"/>
</dbReference>
<dbReference type="PANTHER" id="PTHR30389">
    <property type="entry name" value="FUMARATE HYDRATASE-RELATED"/>
    <property type="match status" value="1"/>
</dbReference>
<keyword evidence="2" id="KW-0004">4Fe-4S</keyword>
<protein>
    <submittedName>
        <fullName evidence="8">Fumarate hydratase</fullName>
        <ecNumber evidence="8">4.2.1.2</ecNumber>
    </submittedName>
</protein>
<feature type="domain" description="Fe-S hydro-lyase tartrate dehydratase alpha-type catalytic" evidence="7">
    <location>
        <begin position="11"/>
        <end position="276"/>
    </location>
</feature>
<dbReference type="RefSeq" id="WP_022229337.1">
    <property type="nucleotide sequence ID" value="NZ_JAJEQM010000006.1"/>
</dbReference>
<organism evidence="8 9">
    <name type="scientific">Hominilimicola fabiformis</name>
    <dbReference type="NCBI Taxonomy" id="2885356"/>
    <lineage>
        <taxon>Bacteria</taxon>
        <taxon>Bacillati</taxon>
        <taxon>Bacillota</taxon>
        <taxon>Clostridia</taxon>
        <taxon>Eubacteriales</taxon>
        <taxon>Oscillospiraceae</taxon>
        <taxon>Hominilimicola</taxon>
    </lineage>
</organism>
<dbReference type="PANTHER" id="PTHR30389:SF17">
    <property type="entry name" value="L(+)-TARTRATE DEHYDRATASE SUBUNIT ALPHA-RELATED"/>
    <property type="match status" value="1"/>
</dbReference>